<dbReference type="InterPro" id="IPR057670">
    <property type="entry name" value="SH3_retrovirus"/>
</dbReference>
<evidence type="ECO:0000256" key="10">
    <source>
        <dbReference type="ARBA" id="ARBA00022918"/>
    </source>
</evidence>
<comment type="catalytic activity">
    <reaction evidence="14">
        <text>DNA(n) + a 2'-deoxyribonucleoside 5'-triphosphate = DNA(n+1) + diphosphate</text>
        <dbReference type="Rhea" id="RHEA:22508"/>
        <dbReference type="Rhea" id="RHEA-COMP:17339"/>
        <dbReference type="Rhea" id="RHEA-COMP:17340"/>
        <dbReference type="ChEBI" id="CHEBI:33019"/>
        <dbReference type="ChEBI" id="CHEBI:61560"/>
        <dbReference type="ChEBI" id="CHEBI:173112"/>
        <dbReference type="EC" id="2.7.7.7"/>
    </reaction>
</comment>
<evidence type="ECO:0000259" key="15">
    <source>
        <dbReference type="PROSITE" id="PS50994"/>
    </source>
</evidence>
<dbReference type="GO" id="GO:0016787">
    <property type="term" value="F:hydrolase activity"/>
    <property type="evidence" value="ECO:0007669"/>
    <property type="project" value="UniProtKB-KW"/>
</dbReference>
<evidence type="ECO:0000256" key="6">
    <source>
        <dbReference type="ARBA" id="ARBA00022801"/>
    </source>
</evidence>
<evidence type="ECO:0000256" key="5">
    <source>
        <dbReference type="ARBA" id="ARBA00022759"/>
    </source>
</evidence>
<evidence type="ECO:0000256" key="4">
    <source>
        <dbReference type="ARBA" id="ARBA00022723"/>
    </source>
</evidence>
<keyword evidence="8" id="KW-0694">RNA-binding</keyword>
<dbReference type="AlphaFoldDB" id="I2FMQ5"/>
<dbReference type="InterPro" id="IPR039537">
    <property type="entry name" value="Retrotran_Ty1/copia-like"/>
</dbReference>
<comment type="catalytic activity">
    <reaction evidence="13">
        <text>DNA(n) + a 2'-deoxyribonucleoside 5'-triphosphate = DNA(n+1) + diphosphate</text>
        <dbReference type="Rhea" id="RHEA:22508"/>
        <dbReference type="Rhea" id="RHEA-COMP:17339"/>
        <dbReference type="Rhea" id="RHEA-COMP:17340"/>
        <dbReference type="ChEBI" id="CHEBI:33019"/>
        <dbReference type="ChEBI" id="CHEBI:61560"/>
        <dbReference type="ChEBI" id="CHEBI:173112"/>
        <dbReference type="EC" id="2.7.7.49"/>
    </reaction>
</comment>
<keyword evidence="1" id="KW-0815">Transposition</keyword>
<evidence type="ECO:0000256" key="12">
    <source>
        <dbReference type="ARBA" id="ARBA00023172"/>
    </source>
</evidence>
<evidence type="ECO:0000313" key="17">
    <source>
        <dbReference type="Proteomes" id="UP000006174"/>
    </source>
</evidence>
<evidence type="ECO:0000256" key="11">
    <source>
        <dbReference type="ARBA" id="ARBA00022932"/>
    </source>
</evidence>
<keyword evidence="12" id="KW-0233">DNA recombination</keyword>
<dbReference type="GO" id="GO:0032196">
    <property type="term" value="P:transposition"/>
    <property type="evidence" value="ECO:0007669"/>
    <property type="project" value="UniProtKB-KW"/>
</dbReference>
<dbReference type="Proteomes" id="UP000006174">
    <property type="component" value="Unassembled WGS sequence"/>
</dbReference>
<dbReference type="GO" id="GO:0003723">
    <property type="term" value="F:RNA binding"/>
    <property type="evidence" value="ECO:0007669"/>
    <property type="project" value="UniProtKB-KW"/>
</dbReference>
<evidence type="ECO:0000256" key="2">
    <source>
        <dbReference type="ARBA" id="ARBA00022695"/>
    </source>
</evidence>
<dbReference type="InterPro" id="IPR036397">
    <property type="entry name" value="RNaseH_sf"/>
</dbReference>
<dbReference type="Pfam" id="PF00665">
    <property type="entry name" value="rve"/>
    <property type="match status" value="1"/>
</dbReference>
<dbReference type="GO" id="GO:0005634">
    <property type="term" value="C:nucleus"/>
    <property type="evidence" value="ECO:0007669"/>
    <property type="project" value="UniProtKB-ARBA"/>
</dbReference>
<keyword evidence="10" id="KW-0695">RNA-directed DNA polymerase</keyword>
<evidence type="ECO:0000256" key="13">
    <source>
        <dbReference type="ARBA" id="ARBA00048173"/>
    </source>
</evidence>
<sequence length="340" mass="38453">MGLLESKRAEAPLELVHIDLMTDFKGHANYHYALVAVDDFSSLTYAEPLCTKSAALSALKRWVTRMEQATDRKLEILCSDNGREWFSQEAEDWQAQEGFKWQKTVPGVSAQNGWAERSIRSVQEMMHSMLIGQACCRELWPFAITAAAHVMNLTPSVTKYIPHKAFYGTTAHRLVQQLQVHVQQKDQQGKYETRAKPAIMIGYDDEHKAWKFCNTDQPVSIQSSNSATFHEDKGWDDCKQEAYKLTTAVEVEEEDTAVSTTMEEEAMSKAAVEDLLPAMDNVVSAANTAALNLDPMLREAMDGEDTQLWKEVIHKELKGLEAMGTWEVIHHLWTPRLCST</sequence>
<evidence type="ECO:0000256" key="7">
    <source>
        <dbReference type="ARBA" id="ARBA00022842"/>
    </source>
</evidence>
<dbReference type="eggNOG" id="KOG0017">
    <property type="taxonomic scope" value="Eukaryota"/>
</dbReference>
<dbReference type="STRING" id="1128400.I2FMQ5"/>
<dbReference type="GO" id="GO:0046872">
    <property type="term" value="F:metal ion binding"/>
    <property type="evidence" value="ECO:0007669"/>
    <property type="project" value="UniProtKB-KW"/>
</dbReference>
<dbReference type="EMBL" id="CAGI01000131">
    <property type="protein sequence ID" value="CCF48198.1"/>
    <property type="molecule type" value="Genomic_DNA"/>
</dbReference>
<evidence type="ECO:0000256" key="9">
    <source>
        <dbReference type="ARBA" id="ARBA00022908"/>
    </source>
</evidence>
<keyword evidence="6" id="KW-0378">Hydrolase</keyword>
<comment type="caution">
    <text evidence="16">The sequence shown here is derived from an EMBL/GenBank/DDBJ whole genome shotgun (WGS) entry which is preliminary data.</text>
</comment>
<dbReference type="PANTHER" id="PTHR42648">
    <property type="entry name" value="TRANSPOSASE, PUTATIVE-RELATED"/>
    <property type="match status" value="1"/>
</dbReference>
<keyword evidence="17" id="KW-1185">Reference proteome</keyword>
<keyword evidence="5" id="KW-0255">Endonuclease</keyword>
<organism evidence="16 17">
    <name type="scientific">Ustilago hordei</name>
    <name type="common">Barley covered smut fungus</name>
    <dbReference type="NCBI Taxonomy" id="120017"/>
    <lineage>
        <taxon>Eukaryota</taxon>
        <taxon>Fungi</taxon>
        <taxon>Dikarya</taxon>
        <taxon>Basidiomycota</taxon>
        <taxon>Ustilaginomycotina</taxon>
        <taxon>Ustilaginomycetes</taxon>
        <taxon>Ustilaginales</taxon>
        <taxon>Ustilaginaceae</taxon>
        <taxon>Ustilago</taxon>
    </lineage>
</organism>
<protein>
    <recommendedName>
        <fullName evidence="15">Integrase catalytic domain-containing protein</fullName>
    </recommendedName>
</protein>
<keyword evidence="11" id="KW-0239">DNA-directed DNA polymerase</keyword>
<evidence type="ECO:0000256" key="3">
    <source>
        <dbReference type="ARBA" id="ARBA00022722"/>
    </source>
</evidence>
<dbReference type="Gene3D" id="3.30.420.10">
    <property type="entry name" value="Ribonuclease H-like superfamily/Ribonuclease H"/>
    <property type="match status" value="1"/>
</dbReference>
<evidence type="ECO:0000256" key="14">
    <source>
        <dbReference type="ARBA" id="ARBA00049244"/>
    </source>
</evidence>
<keyword evidence="9" id="KW-0229">DNA integration</keyword>
<keyword evidence="7" id="KW-0460">Magnesium</keyword>
<proteinExistence type="predicted"/>
<dbReference type="InterPro" id="IPR012337">
    <property type="entry name" value="RNaseH-like_sf"/>
</dbReference>
<feature type="domain" description="Integrase catalytic" evidence="15">
    <location>
        <begin position="8"/>
        <end position="178"/>
    </location>
</feature>
<accession>I2FMQ5</accession>
<dbReference type="Pfam" id="PF25597">
    <property type="entry name" value="SH3_retrovirus"/>
    <property type="match status" value="1"/>
</dbReference>
<dbReference type="GO" id="GO:0004519">
    <property type="term" value="F:endonuclease activity"/>
    <property type="evidence" value="ECO:0007669"/>
    <property type="project" value="UniProtKB-KW"/>
</dbReference>
<dbReference type="InterPro" id="IPR001584">
    <property type="entry name" value="Integrase_cat-core"/>
</dbReference>
<dbReference type="PROSITE" id="PS50994">
    <property type="entry name" value="INTEGRASE"/>
    <property type="match status" value="1"/>
</dbReference>
<gene>
    <name evidence="16" type="ORF">UHOR_13044</name>
</gene>
<keyword evidence="4" id="KW-0479">Metal-binding</keyword>
<dbReference type="SUPFAM" id="SSF53098">
    <property type="entry name" value="Ribonuclease H-like"/>
    <property type="match status" value="1"/>
</dbReference>
<keyword evidence="11" id="KW-0808">Transferase</keyword>
<evidence type="ECO:0000313" key="16">
    <source>
        <dbReference type="EMBL" id="CCF48198.1"/>
    </source>
</evidence>
<dbReference type="GO" id="GO:0015074">
    <property type="term" value="P:DNA integration"/>
    <property type="evidence" value="ECO:0007669"/>
    <property type="project" value="UniProtKB-KW"/>
</dbReference>
<evidence type="ECO:0000256" key="8">
    <source>
        <dbReference type="ARBA" id="ARBA00022884"/>
    </source>
</evidence>
<dbReference type="HOGENOM" id="CLU_067403_0_0_1"/>
<dbReference type="GO" id="GO:0003887">
    <property type="term" value="F:DNA-directed DNA polymerase activity"/>
    <property type="evidence" value="ECO:0007669"/>
    <property type="project" value="UniProtKB-KW"/>
</dbReference>
<evidence type="ECO:0000256" key="1">
    <source>
        <dbReference type="ARBA" id="ARBA00022578"/>
    </source>
</evidence>
<name>I2FMQ5_USTHO</name>
<dbReference type="GO" id="GO:0006310">
    <property type="term" value="P:DNA recombination"/>
    <property type="evidence" value="ECO:0007669"/>
    <property type="project" value="UniProtKB-KW"/>
</dbReference>
<dbReference type="GO" id="GO:0003964">
    <property type="term" value="F:RNA-directed DNA polymerase activity"/>
    <property type="evidence" value="ECO:0007669"/>
    <property type="project" value="UniProtKB-KW"/>
</dbReference>
<keyword evidence="2" id="KW-0548">Nucleotidyltransferase</keyword>
<reference evidence="16 17" key="1">
    <citation type="journal article" date="2012" name="Plant Cell">
        <title>Genome comparison of barley and maize smut fungi reveals targeted loss of RNA silencing components and species-specific presence of transposable elements.</title>
        <authorList>
            <person name="Laurie J.D."/>
            <person name="Ali S."/>
            <person name="Linning R."/>
            <person name="Mannhaupt G."/>
            <person name="Wong P."/>
            <person name="Gueldener U."/>
            <person name="Muensterkoetter M."/>
            <person name="Moore R."/>
            <person name="Kahmann R."/>
            <person name="Bakkeren G."/>
            <person name="Schirawski J."/>
        </authorList>
    </citation>
    <scope>NUCLEOTIDE SEQUENCE [LARGE SCALE GENOMIC DNA]</scope>
    <source>
        <strain evidence="17">Uh4875-4</strain>
    </source>
</reference>
<dbReference type="PANTHER" id="PTHR42648:SF11">
    <property type="entry name" value="TRANSPOSON TY4-P GAG-POL POLYPROTEIN"/>
    <property type="match status" value="1"/>
</dbReference>
<keyword evidence="3" id="KW-0540">Nuclease</keyword>